<keyword evidence="5" id="KW-0762">Sugar transport</keyword>
<evidence type="ECO:0000256" key="12">
    <source>
        <dbReference type="ARBA" id="ARBA00023139"/>
    </source>
</evidence>
<evidence type="ECO:0000256" key="3">
    <source>
        <dbReference type="ARBA" id="ARBA00022448"/>
    </source>
</evidence>
<keyword evidence="9" id="KW-0406">Ion transport</keyword>
<evidence type="ECO:0000256" key="9">
    <source>
        <dbReference type="ARBA" id="ARBA00023065"/>
    </source>
</evidence>
<dbReference type="InterPro" id="IPR054765">
    <property type="entry name" value="SLBB_dom"/>
</dbReference>
<keyword evidence="4" id="KW-1134">Transmembrane beta strand</keyword>
<evidence type="ECO:0000259" key="17">
    <source>
        <dbReference type="Pfam" id="PF22461"/>
    </source>
</evidence>
<keyword evidence="19" id="KW-1185">Reference proteome</keyword>
<feature type="domain" description="Polysaccharide export protein N-terminal" evidence="15">
    <location>
        <begin position="32"/>
        <end position="109"/>
    </location>
</feature>
<evidence type="ECO:0000256" key="14">
    <source>
        <dbReference type="ARBA" id="ARBA00023288"/>
    </source>
</evidence>
<evidence type="ECO:0000259" key="15">
    <source>
        <dbReference type="Pfam" id="PF02563"/>
    </source>
</evidence>
<evidence type="ECO:0000256" key="1">
    <source>
        <dbReference type="ARBA" id="ARBA00004571"/>
    </source>
</evidence>
<keyword evidence="13" id="KW-0998">Cell outer membrane</keyword>
<reference evidence="18" key="1">
    <citation type="journal article" date="2021" name="Microb. Physiol.">
        <title>Proteogenomic Insights into the Physiology of Marine, Sulfate-Reducing, Filamentous Desulfonema limicola and Desulfonema magnum.</title>
        <authorList>
            <person name="Schnaars V."/>
            <person name="Wohlbrand L."/>
            <person name="Scheve S."/>
            <person name="Hinrichs C."/>
            <person name="Reinhardt R."/>
            <person name="Rabus R."/>
        </authorList>
    </citation>
    <scope>NUCLEOTIDE SEQUENCE</scope>
    <source>
        <strain evidence="18">5ac10</strain>
    </source>
</reference>
<dbReference type="Pfam" id="PF22461">
    <property type="entry name" value="SLBB_2"/>
    <property type="match status" value="1"/>
</dbReference>
<accession>A0A975B5H7</accession>
<dbReference type="KEGG" id="dli:dnl_14300"/>
<evidence type="ECO:0000256" key="11">
    <source>
        <dbReference type="ARBA" id="ARBA00023136"/>
    </source>
</evidence>
<evidence type="ECO:0000256" key="2">
    <source>
        <dbReference type="ARBA" id="ARBA00009450"/>
    </source>
</evidence>
<dbReference type="Proteomes" id="UP000663720">
    <property type="component" value="Chromosome"/>
</dbReference>
<evidence type="ECO:0000313" key="19">
    <source>
        <dbReference type="Proteomes" id="UP000663720"/>
    </source>
</evidence>
<sequence length="302" mass="33500">MGIKTKKIIKTGLSGLILIQVFFLVFCSLCSAQEESYRIGPRDVLSLKIYAGGEEQQSVEMTVNEQGEINVPFIGTIFAGGLTVSELHNRIFEPMAADYFVNPEINLQIKGYHSLRYYISGAVTSPGLYETQSKPTLMQLIAKAGGVLPDRGDFAYILRDATEQVQGGEDLELLMSQKVKEEVSLVKLLEQVDMSHNPILQSGDVVFIPIKDELKELPSVYVEGEVKSPGIYTFKTGLTALNACIKAGGFTKYAAPNRTRIIRQEDDKQVIIKIDLDSVKKGYVKDFELQPGDLINIPESWL</sequence>
<keyword evidence="14" id="KW-0449">Lipoprotein</keyword>
<name>A0A975B5H7_9BACT</name>
<dbReference type="GO" id="GO:0046930">
    <property type="term" value="C:pore complex"/>
    <property type="evidence" value="ECO:0007669"/>
    <property type="project" value="UniProtKB-KW"/>
</dbReference>
<keyword evidence="6" id="KW-0812">Transmembrane</keyword>
<dbReference type="Pfam" id="PF10531">
    <property type="entry name" value="SLBB"/>
    <property type="match status" value="1"/>
</dbReference>
<evidence type="ECO:0000256" key="4">
    <source>
        <dbReference type="ARBA" id="ARBA00022452"/>
    </source>
</evidence>
<evidence type="ECO:0000256" key="7">
    <source>
        <dbReference type="ARBA" id="ARBA00022729"/>
    </source>
</evidence>
<dbReference type="GO" id="GO:0015288">
    <property type="term" value="F:porin activity"/>
    <property type="evidence" value="ECO:0007669"/>
    <property type="project" value="UniProtKB-KW"/>
</dbReference>
<keyword evidence="8" id="KW-0625">Polysaccharide transport</keyword>
<dbReference type="Gene3D" id="3.10.560.10">
    <property type="entry name" value="Outer membrane lipoprotein wza domain like"/>
    <property type="match status" value="2"/>
</dbReference>
<dbReference type="AlphaFoldDB" id="A0A975B5H7"/>
<comment type="similarity">
    <text evidence="2">Belongs to the BexD/CtrA/VexA family.</text>
</comment>
<evidence type="ECO:0000256" key="5">
    <source>
        <dbReference type="ARBA" id="ARBA00022597"/>
    </source>
</evidence>
<keyword evidence="11" id="KW-0472">Membrane</keyword>
<dbReference type="GO" id="GO:0009279">
    <property type="term" value="C:cell outer membrane"/>
    <property type="evidence" value="ECO:0007669"/>
    <property type="project" value="UniProtKB-SubCell"/>
</dbReference>
<dbReference type="InterPro" id="IPR019554">
    <property type="entry name" value="Soluble_ligand-bd"/>
</dbReference>
<organism evidence="18 19">
    <name type="scientific">Desulfonema limicola</name>
    <dbReference type="NCBI Taxonomy" id="45656"/>
    <lineage>
        <taxon>Bacteria</taxon>
        <taxon>Pseudomonadati</taxon>
        <taxon>Thermodesulfobacteriota</taxon>
        <taxon>Desulfobacteria</taxon>
        <taxon>Desulfobacterales</taxon>
        <taxon>Desulfococcaceae</taxon>
        <taxon>Desulfonema</taxon>
    </lineage>
</organism>
<evidence type="ECO:0000256" key="10">
    <source>
        <dbReference type="ARBA" id="ARBA00023114"/>
    </source>
</evidence>
<evidence type="ECO:0000256" key="8">
    <source>
        <dbReference type="ARBA" id="ARBA00023047"/>
    </source>
</evidence>
<gene>
    <name evidence="18" type="ORF">dnl_14300</name>
</gene>
<dbReference type="Pfam" id="PF02563">
    <property type="entry name" value="Poly_export"/>
    <property type="match status" value="1"/>
</dbReference>
<feature type="domain" description="Soluble ligand binding" evidence="16">
    <location>
        <begin position="117"/>
        <end position="152"/>
    </location>
</feature>
<dbReference type="RefSeq" id="WP_207690952.1">
    <property type="nucleotide sequence ID" value="NZ_CP061799.1"/>
</dbReference>
<evidence type="ECO:0000259" key="16">
    <source>
        <dbReference type="Pfam" id="PF10531"/>
    </source>
</evidence>
<comment type="subcellular location">
    <subcellularLocation>
        <location evidence="1">Cell outer membrane</location>
        <topology evidence="1">Multi-pass membrane protein</topology>
    </subcellularLocation>
</comment>
<feature type="domain" description="SLBB" evidence="17">
    <location>
        <begin position="220"/>
        <end position="297"/>
    </location>
</feature>
<dbReference type="InterPro" id="IPR049712">
    <property type="entry name" value="Poly_export"/>
</dbReference>
<keyword evidence="7" id="KW-0732">Signal</keyword>
<evidence type="ECO:0000313" key="18">
    <source>
        <dbReference type="EMBL" id="QTA79176.1"/>
    </source>
</evidence>
<keyword evidence="10" id="KW-0626">Porin</keyword>
<dbReference type="GO" id="GO:0015159">
    <property type="term" value="F:polysaccharide transmembrane transporter activity"/>
    <property type="evidence" value="ECO:0007669"/>
    <property type="project" value="InterPro"/>
</dbReference>
<dbReference type="PANTHER" id="PTHR33619:SF3">
    <property type="entry name" value="POLYSACCHARIDE EXPORT PROTEIN GFCE-RELATED"/>
    <property type="match status" value="1"/>
</dbReference>
<dbReference type="GO" id="GO:0006811">
    <property type="term" value="P:monoatomic ion transport"/>
    <property type="evidence" value="ECO:0007669"/>
    <property type="project" value="UniProtKB-KW"/>
</dbReference>
<evidence type="ECO:0000256" key="13">
    <source>
        <dbReference type="ARBA" id="ARBA00023237"/>
    </source>
</evidence>
<keyword evidence="12" id="KW-0564">Palmitate</keyword>
<proteinExistence type="inferred from homology"/>
<dbReference type="EMBL" id="CP061799">
    <property type="protein sequence ID" value="QTA79176.1"/>
    <property type="molecule type" value="Genomic_DNA"/>
</dbReference>
<protein>
    <submittedName>
        <fullName evidence="18">Polysaccharide export protein</fullName>
    </submittedName>
</protein>
<keyword evidence="3" id="KW-0813">Transport</keyword>
<dbReference type="InterPro" id="IPR003715">
    <property type="entry name" value="Poly_export_N"/>
</dbReference>
<dbReference type="PANTHER" id="PTHR33619">
    <property type="entry name" value="POLYSACCHARIDE EXPORT PROTEIN GFCE-RELATED"/>
    <property type="match status" value="1"/>
</dbReference>
<evidence type="ECO:0000256" key="6">
    <source>
        <dbReference type="ARBA" id="ARBA00022692"/>
    </source>
</evidence>